<evidence type="ECO:0008006" key="3">
    <source>
        <dbReference type="Google" id="ProtNLM"/>
    </source>
</evidence>
<evidence type="ECO:0000313" key="1">
    <source>
        <dbReference type="EMBL" id="QLH07357.1"/>
    </source>
</evidence>
<dbReference type="PANTHER" id="PTHR39324">
    <property type="entry name" value="CALCIUM DODECIN"/>
    <property type="match status" value="1"/>
</dbReference>
<accession>A0A7D5R6Z4</accession>
<reference evidence="1 2" key="1">
    <citation type="submission" date="2018-02" db="EMBL/GenBank/DDBJ databases">
        <title>Complete genome of Nitrosopumilus ureaphilus PS0.</title>
        <authorList>
            <person name="Qin W."/>
            <person name="Zheng Y."/>
            <person name="Stahl D.A."/>
        </authorList>
    </citation>
    <scope>NUCLEOTIDE SEQUENCE [LARGE SCALE GENOMIC DNA]</scope>
    <source>
        <strain evidence="1 2">PS0</strain>
    </source>
</reference>
<dbReference type="KEGG" id="nue:C5F50_09955"/>
<dbReference type="PANTHER" id="PTHR39324:SF1">
    <property type="entry name" value="CALCIUM DODECIN"/>
    <property type="match status" value="1"/>
</dbReference>
<dbReference type="InterPro" id="IPR025543">
    <property type="entry name" value="Dodecin-like"/>
</dbReference>
<protein>
    <recommendedName>
        <fullName evidence="3">Dodecin domain-containing protein</fullName>
    </recommendedName>
</protein>
<dbReference type="RefSeq" id="WP_179371235.1">
    <property type="nucleotide sequence ID" value="NZ_CP026995.1"/>
</dbReference>
<keyword evidence="2" id="KW-1185">Reference proteome</keyword>
<sequence>MVVKLIELIGTSSKSWEDSVESAINKAGESLKNIHAVDVLGFKAKVENGKISEYRTNVKIAFVIE</sequence>
<dbReference type="Pfam" id="PF07311">
    <property type="entry name" value="Dodecin"/>
    <property type="match status" value="1"/>
</dbReference>
<dbReference type="AlphaFoldDB" id="A0A7D5R6Z4"/>
<proteinExistence type="predicted"/>
<dbReference type="OrthoDB" id="187186at2157"/>
<gene>
    <name evidence="1" type="ORF">C5F50_09955</name>
</gene>
<dbReference type="Gene3D" id="3.30.1660.10">
    <property type="entry name" value="Flavin-binding protein dodecin"/>
    <property type="match status" value="1"/>
</dbReference>
<dbReference type="InterPro" id="IPR036694">
    <property type="entry name" value="Dodecin-like_sf"/>
</dbReference>
<dbReference type="Proteomes" id="UP000509478">
    <property type="component" value="Chromosome"/>
</dbReference>
<dbReference type="SUPFAM" id="SSF89807">
    <property type="entry name" value="Dodecin-like"/>
    <property type="match status" value="1"/>
</dbReference>
<dbReference type="EMBL" id="CP026995">
    <property type="protein sequence ID" value="QLH07357.1"/>
    <property type="molecule type" value="Genomic_DNA"/>
</dbReference>
<name>A0A7D5R6Z4_9ARCH</name>
<evidence type="ECO:0000313" key="2">
    <source>
        <dbReference type="Proteomes" id="UP000509478"/>
    </source>
</evidence>
<dbReference type="InterPro" id="IPR009923">
    <property type="entry name" value="Dodecin"/>
</dbReference>
<dbReference type="GeneID" id="56068433"/>
<organism evidence="1 2">
    <name type="scientific">Nitrosopumilus ureiphilus</name>
    <dbReference type="NCBI Taxonomy" id="1470067"/>
    <lineage>
        <taxon>Archaea</taxon>
        <taxon>Nitrososphaerota</taxon>
        <taxon>Nitrososphaeria</taxon>
        <taxon>Nitrosopumilales</taxon>
        <taxon>Nitrosopumilaceae</taxon>
        <taxon>Nitrosopumilus</taxon>
    </lineage>
</organism>